<proteinExistence type="inferred from homology"/>
<evidence type="ECO:0000256" key="3">
    <source>
        <dbReference type="SAM" id="Coils"/>
    </source>
</evidence>
<feature type="compositionally biased region" description="Low complexity" evidence="4">
    <location>
        <begin position="476"/>
        <end position="494"/>
    </location>
</feature>
<reference evidence="5" key="1">
    <citation type="journal article" date="2023" name="G3 (Bethesda)">
        <title>A reference genome for the long-term kleptoplast-retaining sea slug Elysia crispata morphotype clarki.</title>
        <authorList>
            <person name="Eastman K.E."/>
            <person name="Pendleton A.L."/>
            <person name="Shaikh M.A."/>
            <person name="Suttiyut T."/>
            <person name="Ogas R."/>
            <person name="Tomko P."/>
            <person name="Gavelis G."/>
            <person name="Widhalm J.R."/>
            <person name="Wisecaver J.H."/>
        </authorList>
    </citation>
    <scope>NUCLEOTIDE SEQUENCE</scope>
    <source>
        <strain evidence="5">ECLA1</strain>
    </source>
</reference>
<dbReference type="PANTHER" id="PTHR19423:SF1">
    <property type="entry name" value="SH3 DOMAIN-BINDING PROTEIN 5"/>
    <property type="match status" value="1"/>
</dbReference>
<feature type="compositionally biased region" description="Polar residues" evidence="4">
    <location>
        <begin position="521"/>
        <end position="532"/>
    </location>
</feature>
<feature type="region of interest" description="Disordered" evidence="4">
    <location>
        <begin position="253"/>
        <end position="297"/>
    </location>
</feature>
<protein>
    <recommendedName>
        <fullName evidence="7">SH3 domain-binding protein 5</fullName>
    </recommendedName>
</protein>
<evidence type="ECO:0000313" key="5">
    <source>
        <dbReference type="EMBL" id="KAK3762425.1"/>
    </source>
</evidence>
<evidence type="ECO:0000256" key="4">
    <source>
        <dbReference type="SAM" id="MobiDB-lite"/>
    </source>
</evidence>
<organism evidence="5 6">
    <name type="scientific">Elysia crispata</name>
    <name type="common">lettuce slug</name>
    <dbReference type="NCBI Taxonomy" id="231223"/>
    <lineage>
        <taxon>Eukaryota</taxon>
        <taxon>Metazoa</taxon>
        <taxon>Spiralia</taxon>
        <taxon>Lophotrochozoa</taxon>
        <taxon>Mollusca</taxon>
        <taxon>Gastropoda</taxon>
        <taxon>Heterobranchia</taxon>
        <taxon>Euthyneura</taxon>
        <taxon>Panpulmonata</taxon>
        <taxon>Sacoglossa</taxon>
        <taxon>Placobranchoidea</taxon>
        <taxon>Plakobranchidae</taxon>
        <taxon>Elysia</taxon>
    </lineage>
</organism>
<feature type="compositionally biased region" description="Low complexity" evidence="4">
    <location>
        <begin position="369"/>
        <end position="387"/>
    </location>
</feature>
<sequence>MSASQAQISEPEDNEEPLDPRVKTELEILNQCSSDVNRLEREVDEARSKYQQNFTSCSQQLETLKKNLARSIKKARPYYELKEKAREAQSEALRSARKFQSANGIYLAAKETISLAELRLMDDKAASLSAAWQEMLNHALMRVTEAEKVKTASEKEHLARSDAFAEIERQMCVLEKSQKRSIAKARMYFEKKKELEVKLQQVKQSIQDLQQAMVAAKARYSGALRRLETISDCIHEQRRQQLVLMYPREPGVGAEENEWTEQKLPSLTTDDDDGSENFDDSYEYEDEDDDECDGIDSESIFRTRVLTTALDDEDTSFVKGSKSRGGKKQLKRSQSLPLYTSQLARRHRGLDVLTPLSDREESCPPDGESVGSGTSVGACSVSSVSSQGGPGLAEEQQDLEDSHDSLENPSSETPSSEVAASDHACDNIVGSELFNHLASDFNAVQYKNQEQDESISQISQPCSPMMESETYHPESIECASPSSHSPSEDSSMPSHETPSLEISASPKLRSEILNNDDSELPLSSLQISEPET</sequence>
<name>A0AAE0Z4A0_9GAST</name>
<accession>A0AAE0Z4A0</accession>
<feature type="compositionally biased region" description="Polar residues" evidence="4">
    <location>
        <begin position="407"/>
        <end position="418"/>
    </location>
</feature>
<dbReference type="GO" id="GO:0004860">
    <property type="term" value="F:protein kinase inhibitor activity"/>
    <property type="evidence" value="ECO:0007669"/>
    <property type="project" value="TreeGrafter"/>
</dbReference>
<dbReference type="Proteomes" id="UP001283361">
    <property type="component" value="Unassembled WGS sequence"/>
</dbReference>
<feature type="region of interest" description="Disordered" evidence="4">
    <location>
        <begin position="1"/>
        <end position="21"/>
    </location>
</feature>
<evidence type="ECO:0000256" key="2">
    <source>
        <dbReference type="ARBA" id="ARBA00023054"/>
    </source>
</evidence>
<feature type="compositionally biased region" description="Basic residues" evidence="4">
    <location>
        <begin position="321"/>
        <end position="331"/>
    </location>
</feature>
<feature type="region of interest" description="Disordered" evidence="4">
    <location>
        <begin position="448"/>
        <end position="532"/>
    </location>
</feature>
<evidence type="ECO:0000313" key="6">
    <source>
        <dbReference type="Proteomes" id="UP001283361"/>
    </source>
</evidence>
<dbReference type="Pfam" id="PF05276">
    <property type="entry name" value="SH3BP5"/>
    <property type="match status" value="1"/>
</dbReference>
<evidence type="ECO:0000256" key="1">
    <source>
        <dbReference type="ARBA" id="ARBA00007796"/>
    </source>
</evidence>
<dbReference type="InterPro" id="IPR007940">
    <property type="entry name" value="SH3BP5"/>
</dbReference>
<keyword evidence="6" id="KW-1185">Reference proteome</keyword>
<gene>
    <name evidence="5" type="ORF">RRG08_009817</name>
</gene>
<dbReference type="PANTHER" id="PTHR19423">
    <property type="entry name" value="SH3 DOMAIN-BINDING PROTEIN 5"/>
    <property type="match status" value="1"/>
</dbReference>
<dbReference type="AlphaFoldDB" id="A0AAE0Z4A0"/>
<dbReference type="EMBL" id="JAWDGP010004710">
    <property type="protein sequence ID" value="KAK3762425.1"/>
    <property type="molecule type" value="Genomic_DNA"/>
</dbReference>
<comment type="caution">
    <text evidence="5">The sequence shown here is derived from an EMBL/GenBank/DDBJ whole genome shotgun (WGS) entry which is preliminary data.</text>
</comment>
<feature type="region of interest" description="Disordered" evidence="4">
    <location>
        <begin position="315"/>
        <end position="424"/>
    </location>
</feature>
<dbReference type="GO" id="GO:0035556">
    <property type="term" value="P:intracellular signal transduction"/>
    <property type="evidence" value="ECO:0007669"/>
    <property type="project" value="InterPro"/>
</dbReference>
<comment type="similarity">
    <text evidence="1">Belongs to the SH3BP5 family.</text>
</comment>
<dbReference type="GO" id="GO:0005737">
    <property type="term" value="C:cytoplasm"/>
    <property type="evidence" value="ECO:0007669"/>
    <property type="project" value="TreeGrafter"/>
</dbReference>
<feature type="compositionally biased region" description="Polar residues" evidence="4">
    <location>
        <begin position="332"/>
        <end position="343"/>
    </location>
</feature>
<feature type="compositionally biased region" description="Acidic residues" evidence="4">
    <location>
        <begin position="269"/>
        <end position="296"/>
    </location>
</feature>
<feature type="coiled-coil region" evidence="3">
    <location>
        <begin position="185"/>
        <end position="226"/>
    </location>
</feature>
<keyword evidence="2 3" id="KW-0175">Coiled coil</keyword>
<evidence type="ECO:0008006" key="7">
    <source>
        <dbReference type="Google" id="ProtNLM"/>
    </source>
</evidence>